<evidence type="ECO:0000256" key="4">
    <source>
        <dbReference type="ARBA" id="ARBA00023242"/>
    </source>
</evidence>
<evidence type="ECO:0000256" key="2">
    <source>
        <dbReference type="ARBA" id="ARBA00022574"/>
    </source>
</evidence>
<keyword evidence="2 5" id="KW-0853">WD repeat</keyword>
<feature type="domain" description="U3 small nucleolar RNA-associated protein 13 C-terminal" evidence="6">
    <location>
        <begin position="515"/>
        <end position="646"/>
    </location>
</feature>
<dbReference type="PANTHER" id="PTHR19854:SF15">
    <property type="entry name" value="TRANSDUCIN BETA-LIKE PROTEIN 3"/>
    <property type="match status" value="1"/>
</dbReference>
<dbReference type="Pfam" id="PF08625">
    <property type="entry name" value="Utp13"/>
    <property type="match status" value="1"/>
</dbReference>
<dbReference type="GO" id="GO:0000480">
    <property type="term" value="P:endonucleolytic cleavage in 5'-ETS of tricistronic rRNA transcript (SSU-rRNA, 5.8S rRNA, LSU-rRNA)"/>
    <property type="evidence" value="ECO:0007669"/>
    <property type="project" value="TreeGrafter"/>
</dbReference>
<feature type="repeat" description="WD" evidence="5">
    <location>
        <begin position="378"/>
        <end position="419"/>
    </location>
</feature>
<dbReference type="Gene3D" id="2.130.10.10">
    <property type="entry name" value="YVTN repeat-like/Quinoprotein amine dehydrogenase"/>
    <property type="match status" value="4"/>
</dbReference>
<evidence type="ECO:0000256" key="5">
    <source>
        <dbReference type="PROSITE-ProRule" id="PRU00221"/>
    </source>
</evidence>
<sequence length="653" mass="72608">MENQMCVLGLKGLFGIVNVVEFHSGRELVFASGDDGKIATWCLKTGTSMVTYNGHFSKVTAITFHEDTQHFVSCGRDRVIMLWTVGVATAVRVVPTYETLEDIVFLPNVLRITAKGGVDSEGMHVATVGSNGLVRIWDMGKSAEIFVQTNSLVSKAKEDGRLAIQKLLFDKERDMFAVVAADQTIVLHELTTFNVVKQFVGFSDEILDVVFVGKNDSHIAVATNSEDIKLYESATMNCNLLKGHTDLVLALSASKVNCNLLLSSAKDNTIRLWRLFEKGICECVGIGMAHTGSVDSIAFSNLTATFAISASQDTCLKVWELPSKFEKNSNLLCKCTEVAHQKGINSVEVSPNDKIIATGSQDKTAKLWTDSLELIGVLHGHKRGIWCVRFSPVDQIVLTSSTDGAIKLWSITTLNCLKTFEGHDASVHRAEFISNGMQILSGGADGLIKLFNIKTAECVNTFDQHEARVWTLAINQNETGFITGGADSFLIKWKDVTEDRLREKANDANKRILQEQQINNYLQNDELLKALTLALNLARPFQTLKIVQLIIKKGDYGLTDTIHQLRNDQKDALLKCVTDWNTNSHNCHSAQLVLNILMKEMQTGHFWPVGLNNAVEEILPYTDRHFKRLSKLMQDLHFINYTINCMQPHAKNK</sequence>
<dbReference type="InParanoid" id="A0A5N4A2W4"/>
<keyword evidence="3" id="KW-0677">Repeat</keyword>
<dbReference type="InterPro" id="IPR036322">
    <property type="entry name" value="WD40_repeat_dom_sf"/>
</dbReference>
<dbReference type="PRINTS" id="PR00320">
    <property type="entry name" value="GPROTEINBRPT"/>
</dbReference>
<dbReference type="InterPro" id="IPR019775">
    <property type="entry name" value="WD40_repeat_CS"/>
</dbReference>
<evidence type="ECO:0000313" key="8">
    <source>
        <dbReference type="Proteomes" id="UP000327044"/>
    </source>
</evidence>
<feature type="repeat" description="WD" evidence="5">
    <location>
        <begin position="287"/>
        <end position="329"/>
    </location>
</feature>
<feature type="repeat" description="WD" evidence="5">
    <location>
        <begin position="337"/>
        <end position="368"/>
    </location>
</feature>
<keyword evidence="8" id="KW-1185">Reference proteome</keyword>
<dbReference type="InterPro" id="IPR015943">
    <property type="entry name" value="WD40/YVTN_repeat-like_dom_sf"/>
</dbReference>
<name>A0A5N4A2W4_PHOPY</name>
<dbReference type="Pfam" id="PF00400">
    <property type="entry name" value="WD40"/>
    <property type="match status" value="7"/>
</dbReference>
<comment type="subcellular location">
    <subcellularLocation>
        <location evidence="1">Nucleus</location>
        <location evidence="1">Nucleolus</location>
    </subcellularLocation>
</comment>
<dbReference type="AlphaFoldDB" id="A0A5N4A2W4"/>
<feature type="repeat" description="WD" evidence="5">
    <location>
        <begin position="420"/>
        <end position="461"/>
    </location>
</feature>
<evidence type="ECO:0000256" key="3">
    <source>
        <dbReference type="ARBA" id="ARBA00022737"/>
    </source>
</evidence>
<evidence type="ECO:0000259" key="6">
    <source>
        <dbReference type="Pfam" id="PF08625"/>
    </source>
</evidence>
<feature type="repeat" description="WD" evidence="5">
    <location>
        <begin position="241"/>
        <end position="275"/>
    </location>
</feature>
<dbReference type="PANTHER" id="PTHR19854">
    <property type="entry name" value="TRANSDUCIN BETA-LIKE 3"/>
    <property type="match status" value="1"/>
</dbReference>
<dbReference type="InterPro" id="IPR013934">
    <property type="entry name" value="Utp13_C"/>
</dbReference>
<protein>
    <recommendedName>
        <fullName evidence="6">U3 small nucleolar RNA-associated protein 13 C-terminal domain-containing protein</fullName>
    </recommendedName>
</protein>
<evidence type="ECO:0000313" key="7">
    <source>
        <dbReference type="EMBL" id="KAB0791641.1"/>
    </source>
</evidence>
<dbReference type="CDD" id="cd00200">
    <property type="entry name" value="WD40"/>
    <property type="match status" value="1"/>
</dbReference>
<feature type="repeat" description="WD" evidence="5">
    <location>
        <begin position="10"/>
        <end position="51"/>
    </location>
</feature>
<dbReference type="PROSITE" id="PS00678">
    <property type="entry name" value="WD_REPEATS_1"/>
    <property type="match status" value="1"/>
</dbReference>
<comment type="caution">
    <text evidence="7">The sequence shown here is derived from an EMBL/GenBank/DDBJ whole genome shotgun (WGS) entry which is preliminary data.</text>
</comment>
<reference evidence="7 8" key="1">
    <citation type="journal article" date="2018" name="Elife">
        <title>Firefly genomes illuminate parallel origins of bioluminescence in beetles.</title>
        <authorList>
            <person name="Fallon T.R."/>
            <person name="Lower S.E."/>
            <person name="Chang C.H."/>
            <person name="Bessho-Uehara M."/>
            <person name="Martin G.J."/>
            <person name="Bewick A.J."/>
            <person name="Behringer M."/>
            <person name="Debat H.J."/>
            <person name="Wong I."/>
            <person name="Day J.C."/>
            <person name="Suvorov A."/>
            <person name="Silva C.J."/>
            <person name="Stanger-Hall K.F."/>
            <person name="Hall D.W."/>
            <person name="Schmitz R.J."/>
            <person name="Nelson D.R."/>
            <person name="Lewis S.M."/>
            <person name="Shigenobu S."/>
            <person name="Bybee S.M."/>
            <person name="Larracuente A.M."/>
            <person name="Oba Y."/>
            <person name="Weng J.K."/>
        </authorList>
    </citation>
    <scope>NUCLEOTIDE SEQUENCE [LARGE SCALE GENOMIC DNA]</scope>
    <source>
        <strain evidence="7">1611_PpyrPB1</strain>
        <tissue evidence="7">Whole body</tissue>
    </source>
</reference>
<proteinExistence type="predicted"/>
<dbReference type="FunCoup" id="A0A5N4A2W4">
    <property type="interactions" value="1929"/>
</dbReference>
<dbReference type="GO" id="GO:0034511">
    <property type="term" value="F:U3 snoRNA binding"/>
    <property type="evidence" value="ECO:0007669"/>
    <property type="project" value="TreeGrafter"/>
</dbReference>
<accession>A0A5N4A2W4</accession>
<organism evidence="7 8">
    <name type="scientific">Photinus pyralis</name>
    <name type="common">Common eastern firefly</name>
    <name type="synonym">Lampyris pyralis</name>
    <dbReference type="NCBI Taxonomy" id="7054"/>
    <lineage>
        <taxon>Eukaryota</taxon>
        <taxon>Metazoa</taxon>
        <taxon>Ecdysozoa</taxon>
        <taxon>Arthropoda</taxon>
        <taxon>Hexapoda</taxon>
        <taxon>Insecta</taxon>
        <taxon>Pterygota</taxon>
        <taxon>Neoptera</taxon>
        <taxon>Endopterygota</taxon>
        <taxon>Coleoptera</taxon>
        <taxon>Polyphaga</taxon>
        <taxon>Elateriformia</taxon>
        <taxon>Elateroidea</taxon>
        <taxon>Lampyridae</taxon>
        <taxon>Lampyrinae</taxon>
        <taxon>Photinus</taxon>
    </lineage>
</organism>
<dbReference type="GO" id="GO:0030686">
    <property type="term" value="C:90S preribosome"/>
    <property type="evidence" value="ECO:0007669"/>
    <property type="project" value="TreeGrafter"/>
</dbReference>
<dbReference type="SUPFAM" id="SSF50978">
    <property type="entry name" value="WD40 repeat-like"/>
    <property type="match status" value="2"/>
</dbReference>
<dbReference type="GO" id="GO:0032040">
    <property type="term" value="C:small-subunit processome"/>
    <property type="evidence" value="ECO:0007669"/>
    <property type="project" value="InterPro"/>
</dbReference>
<feature type="repeat" description="WD" evidence="5">
    <location>
        <begin position="52"/>
        <end position="93"/>
    </location>
</feature>
<dbReference type="PROSITE" id="PS50082">
    <property type="entry name" value="WD_REPEATS_2"/>
    <property type="match status" value="8"/>
</dbReference>
<dbReference type="GO" id="GO:0000472">
    <property type="term" value="P:endonucleolytic cleavage to generate mature 5'-end of SSU-rRNA from (SSU-rRNA, 5.8S rRNA, LSU-rRNA)"/>
    <property type="evidence" value="ECO:0007669"/>
    <property type="project" value="TreeGrafter"/>
</dbReference>
<dbReference type="Proteomes" id="UP000327044">
    <property type="component" value="Unassembled WGS sequence"/>
</dbReference>
<dbReference type="EMBL" id="VVIM01000011">
    <property type="protein sequence ID" value="KAB0791641.1"/>
    <property type="molecule type" value="Genomic_DNA"/>
</dbReference>
<feature type="repeat" description="WD" evidence="5">
    <location>
        <begin position="462"/>
        <end position="503"/>
    </location>
</feature>
<gene>
    <name evidence="7" type="ORF">PPYR_03441</name>
</gene>
<dbReference type="InterPro" id="IPR020472">
    <property type="entry name" value="WD40_PAC1"/>
</dbReference>
<keyword evidence="4" id="KW-0539">Nucleus</keyword>
<dbReference type="InterPro" id="IPR001680">
    <property type="entry name" value="WD40_rpt"/>
</dbReference>
<dbReference type="PROSITE" id="PS50294">
    <property type="entry name" value="WD_REPEATS_REGION"/>
    <property type="match status" value="5"/>
</dbReference>
<evidence type="ECO:0000256" key="1">
    <source>
        <dbReference type="ARBA" id="ARBA00004604"/>
    </source>
</evidence>
<dbReference type="SMART" id="SM00320">
    <property type="entry name" value="WD40"/>
    <property type="match status" value="11"/>
</dbReference>